<evidence type="ECO:0000313" key="5">
    <source>
        <dbReference type="EMBL" id="GHI63333.1"/>
    </source>
</evidence>
<dbReference type="PIRSF" id="PIRSF036990">
    <property type="entry name" value="UCP036990_CBS_BON"/>
    <property type="match status" value="1"/>
</dbReference>
<accession>A0ABQ3S5F1</accession>
<proteinExistence type="predicted"/>
<feature type="domain" description="CBS" evidence="4">
    <location>
        <begin position="93"/>
        <end position="150"/>
    </location>
</feature>
<evidence type="ECO:0000256" key="2">
    <source>
        <dbReference type="PROSITE-ProRule" id="PRU00703"/>
    </source>
</evidence>
<dbReference type="Pfam" id="PF04972">
    <property type="entry name" value="BON"/>
    <property type="match status" value="1"/>
</dbReference>
<dbReference type="InterPro" id="IPR007055">
    <property type="entry name" value="BON_dom"/>
</dbReference>
<dbReference type="PANTHER" id="PTHR43080:SF29">
    <property type="entry name" value="OS02G0818000 PROTEIN"/>
    <property type="match status" value="1"/>
</dbReference>
<dbReference type="InterPro" id="IPR051257">
    <property type="entry name" value="Diverse_CBS-Domain"/>
</dbReference>
<name>A0ABQ3S5F1_9ACTN</name>
<keyword evidence="6" id="KW-1185">Reference proteome</keyword>
<dbReference type="RefSeq" id="WP_189921607.1">
    <property type="nucleotide sequence ID" value="NZ_BMSI01000005.1"/>
</dbReference>
<organism evidence="5 6">
    <name type="scientific">Streptomyces asoensis</name>
    <dbReference type="NCBI Taxonomy" id="249586"/>
    <lineage>
        <taxon>Bacteria</taxon>
        <taxon>Bacillati</taxon>
        <taxon>Actinomycetota</taxon>
        <taxon>Actinomycetes</taxon>
        <taxon>Kitasatosporales</taxon>
        <taxon>Streptomycetaceae</taxon>
        <taxon>Streptomyces</taxon>
    </lineage>
</organism>
<feature type="domain" description="BON" evidence="3">
    <location>
        <begin position="146"/>
        <end position="215"/>
    </location>
</feature>
<gene>
    <name evidence="5" type="ORF">Saso_49830</name>
</gene>
<reference evidence="6" key="1">
    <citation type="submission" date="2023-07" db="EMBL/GenBank/DDBJ databases">
        <title>Whole genome shotgun sequence of Streptomyces cacaoi subsp. asoensis NBRC 13813.</title>
        <authorList>
            <person name="Komaki H."/>
            <person name="Tamura T."/>
        </authorList>
    </citation>
    <scope>NUCLEOTIDE SEQUENCE [LARGE SCALE GENOMIC DNA]</scope>
    <source>
        <strain evidence="6">NBRC 13813</strain>
    </source>
</reference>
<dbReference type="SMART" id="SM00116">
    <property type="entry name" value="CBS"/>
    <property type="match status" value="2"/>
</dbReference>
<dbReference type="Proteomes" id="UP000649259">
    <property type="component" value="Unassembled WGS sequence"/>
</dbReference>
<dbReference type="EMBL" id="BNEB01000005">
    <property type="protein sequence ID" value="GHI63333.1"/>
    <property type="molecule type" value="Genomic_DNA"/>
</dbReference>
<dbReference type="Gene3D" id="3.30.1340.30">
    <property type="match status" value="1"/>
</dbReference>
<dbReference type="PROSITE" id="PS51371">
    <property type="entry name" value="CBS"/>
    <property type="match status" value="2"/>
</dbReference>
<feature type="domain" description="CBS" evidence="4">
    <location>
        <begin position="12"/>
        <end position="68"/>
    </location>
</feature>
<dbReference type="PANTHER" id="PTHR43080">
    <property type="entry name" value="CBS DOMAIN-CONTAINING PROTEIN CBSX3, MITOCHONDRIAL"/>
    <property type="match status" value="1"/>
</dbReference>
<dbReference type="Pfam" id="PF00571">
    <property type="entry name" value="CBS"/>
    <property type="match status" value="2"/>
</dbReference>
<evidence type="ECO:0008006" key="7">
    <source>
        <dbReference type="Google" id="ProtNLM"/>
    </source>
</evidence>
<evidence type="ECO:0000256" key="1">
    <source>
        <dbReference type="ARBA" id="ARBA00023122"/>
    </source>
</evidence>
<dbReference type="PROSITE" id="PS50914">
    <property type="entry name" value="BON"/>
    <property type="match status" value="1"/>
</dbReference>
<dbReference type="InterPro" id="IPR046342">
    <property type="entry name" value="CBS_dom_sf"/>
</dbReference>
<comment type="caution">
    <text evidence="5">The sequence shown here is derived from an EMBL/GenBank/DDBJ whole genome shotgun (WGS) entry which is preliminary data.</text>
</comment>
<dbReference type="CDD" id="cd04586">
    <property type="entry name" value="CBS_pair_BON_assoc"/>
    <property type="match status" value="1"/>
</dbReference>
<sequence>MRTSPHVVSDVMTRAVVTVGRDTPFKDIVRLMERGRVGALPVLEGGGRVVGIVSEADLLLKEEFRDDLPDRITQLRRLADLAKAGALTAGEVMSSPAVTVHGATTSAEAARIMARRGLKRLPVVDDEGRLEGVVARSDLLKVFLRDDEDLTEEVRHEVVDRLFPLPADHIRVEVHEGVATLVGWVDRAELIPVAERLARSVEGIVDVRCTLTGAAGATGGS</sequence>
<evidence type="ECO:0000313" key="6">
    <source>
        <dbReference type="Proteomes" id="UP000649259"/>
    </source>
</evidence>
<protein>
    <recommendedName>
        <fullName evidence="7">CBS domain-containing protein</fullName>
    </recommendedName>
</protein>
<dbReference type="InterPro" id="IPR017080">
    <property type="entry name" value="UCP036990_CBS_BON"/>
</dbReference>
<dbReference type="InterPro" id="IPR000644">
    <property type="entry name" value="CBS_dom"/>
</dbReference>
<evidence type="ECO:0000259" key="4">
    <source>
        <dbReference type="PROSITE" id="PS51371"/>
    </source>
</evidence>
<keyword evidence="1 2" id="KW-0129">CBS domain</keyword>
<dbReference type="SUPFAM" id="SSF54631">
    <property type="entry name" value="CBS-domain pair"/>
    <property type="match status" value="1"/>
</dbReference>
<dbReference type="Gene3D" id="3.10.580.10">
    <property type="entry name" value="CBS-domain"/>
    <property type="match status" value="1"/>
</dbReference>
<dbReference type="GeneID" id="91472817"/>
<evidence type="ECO:0000259" key="3">
    <source>
        <dbReference type="PROSITE" id="PS50914"/>
    </source>
</evidence>